<dbReference type="InterPro" id="IPR051095">
    <property type="entry name" value="Dros_DevTransReg"/>
</dbReference>
<evidence type="ECO:0000256" key="5">
    <source>
        <dbReference type="ARBA" id="ARBA00022771"/>
    </source>
</evidence>
<dbReference type="SUPFAM" id="SSF54695">
    <property type="entry name" value="POZ domain"/>
    <property type="match status" value="1"/>
</dbReference>
<dbReference type="GO" id="GO:0003006">
    <property type="term" value="P:developmental process involved in reproduction"/>
    <property type="evidence" value="ECO:0007669"/>
    <property type="project" value="UniProtKB-ARBA"/>
</dbReference>
<dbReference type="RefSeq" id="XP_018006765.1">
    <property type="nucleotide sequence ID" value="XM_018151276.2"/>
</dbReference>
<dbReference type="Gene3D" id="3.30.160.60">
    <property type="entry name" value="Classic Zinc Finger"/>
    <property type="match status" value="2"/>
</dbReference>
<dbReference type="PROSITE" id="PS00028">
    <property type="entry name" value="ZINC_FINGER_C2H2_1"/>
    <property type="match status" value="1"/>
</dbReference>
<dbReference type="InterPro" id="IPR011333">
    <property type="entry name" value="SKP1/BTB/POZ_sf"/>
</dbReference>
<evidence type="ECO:0000259" key="14">
    <source>
        <dbReference type="PROSITE" id="PS50157"/>
    </source>
</evidence>
<dbReference type="PROSITE" id="PS50097">
    <property type="entry name" value="BTB"/>
    <property type="match status" value="1"/>
</dbReference>
<comment type="subcellular location">
    <subcellularLocation>
        <location evidence="1">Nucleus</location>
    </subcellularLocation>
</comment>
<keyword evidence="10" id="KW-0539">Nucleus</keyword>
<dbReference type="SMART" id="SM00225">
    <property type="entry name" value="BTB"/>
    <property type="match status" value="1"/>
</dbReference>
<dbReference type="Pfam" id="PF13909">
    <property type="entry name" value="zf-H2C2_5"/>
    <property type="match status" value="1"/>
</dbReference>
<evidence type="ECO:0000313" key="15">
    <source>
        <dbReference type="Proteomes" id="UP000694843"/>
    </source>
</evidence>
<name>A0A8B7MZP4_HYAAZ</name>
<dbReference type="AlphaFoldDB" id="A0A8B7MZP4"/>
<evidence type="ECO:0000313" key="16">
    <source>
        <dbReference type="RefSeq" id="XP_018006765.1"/>
    </source>
</evidence>
<keyword evidence="8" id="KW-0238">DNA-binding</keyword>
<evidence type="ECO:0000259" key="13">
    <source>
        <dbReference type="PROSITE" id="PS50097"/>
    </source>
</evidence>
<feature type="compositionally biased region" description="Polar residues" evidence="12">
    <location>
        <begin position="239"/>
        <end position="249"/>
    </location>
</feature>
<dbReference type="Proteomes" id="UP000694843">
    <property type="component" value="Unplaced"/>
</dbReference>
<dbReference type="SMART" id="SM00355">
    <property type="entry name" value="ZnF_C2H2"/>
    <property type="match status" value="2"/>
</dbReference>
<evidence type="ECO:0000256" key="6">
    <source>
        <dbReference type="ARBA" id="ARBA00022833"/>
    </source>
</evidence>
<feature type="region of interest" description="Disordered" evidence="12">
    <location>
        <begin position="114"/>
        <end position="255"/>
    </location>
</feature>
<dbReference type="Gene3D" id="3.30.710.10">
    <property type="entry name" value="Potassium Channel Kv1.1, Chain A"/>
    <property type="match status" value="1"/>
</dbReference>
<dbReference type="SUPFAM" id="SSF57667">
    <property type="entry name" value="beta-beta-alpha zinc fingers"/>
    <property type="match status" value="1"/>
</dbReference>
<comment type="similarity">
    <text evidence="2">Belongs to the krueppel C2H2-type zinc-finger protein family.</text>
</comment>
<keyword evidence="3" id="KW-0479">Metal-binding</keyword>
<feature type="compositionally biased region" description="Gly residues" evidence="12">
    <location>
        <begin position="287"/>
        <end position="298"/>
    </location>
</feature>
<organism evidence="15 16">
    <name type="scientific">Hyalella azteca</name>
    <name type="common">Amphipod</name>
    <dbReference type="NCBI Taxonomy" id="294128"/>
    <lineage>
        <taxon>Eukaryota</taxon>
        <taxon>Metazoa</taxon>
        <taxon>Ecdysozoa</taxon>
        <taxon>Arthropoda</taxon>
        <taxon>Crustacea</taxon>
        <taxon>Multicrustacea</taxon>
        <taxon>Malacostraca</taxon>
        <taxon>Eumalacostraca</taxon>
        <taxon>Peracarida</taxon>
        <taxon>Amphipoda</taxon>
        <taxon>Senticaudata</taxon>
        <taxon>Talitrida</taxon>
        <taxon>Talitroidea</taxon>
        <taxon>Hyalellidae</taxon>
        <taxon>Hyalella</taxon>
    </lineage>
</organism>
<accession>A0A8B7MZP4</accession>
<evidence type="ECO:0000256" key="3">
    <source>
        <dbReference type="ARBA" id="ARBA00022723"/>
    </source>
</evidence>
<feature type="domain" description="C2H2-type" evidence="14">
    <location>
        <begin position="461"/>
        <end position="488"/>
    </location>
</feature>
<dbReference type="GO" id="GO:0006357">
    <property type="term" value="P:regulation of transcription by RNA polymerase II"/>
    <property type="evidence" value="ECO:0007669"/>
    <property type="project" value="TreeGrafter"/>
</dbReference>
<evidence type="ECO:0000256" key="4">
    <source>
        <dbReference type="ARBA" id="ARBA00022737"/>
    </source>
</evidence>
<evidence type="ECO:0000256" key="10">
    <source>
        <dbReference type="ARBA" id="ARBA00023242"/>
    </source>
</evidence>
<sequence>MEELLSLKWNNHRSTFIHVLGILRDKQLYTDATLACDGKFYSVHKLVLSTCSDYFSAMLDRTNCKSPVIVLKDIKCEDLEALLDYMYLGEVNVRQSDLATLIKAAECLRVKGLAVPDDEPPASKKRETQTRRNDPSSSPPAKRKRRNDVVDDGRDDVRPARVDRRRSSSPARSSSRPKSPAISSTPLSPVNHHRSTPQKQQSSSNSDHHAVESSPKTSHSVAGGGGGTDDGALGDPVHSSESTNNQAYASDQVEPYVKVEMDDGSGADLEAYDLSNDGAFKEEGEDGGGSTTGDGGGDLSNDLPEFLQQATGPMAGGAFGHSSFSGSTSFQPGDLAGWQGDGSNVGFPHLNFSSAESASQQNAPGIRCPGAAHSHHRLANSRKDKYLSSTDASHFGCEAWHISPVVNIELGTLEGAEPAMINNGQPGLAHAESCSGLQNSAEIVTHLSLDESFISHEDGMHACSFCGFKCLAKSKMRRHMRRHTGERPYLCPHCSYRATQTNNLKRHILTVHGVVSTSNAN</sequence>
<dbReference type="InterPro" id="IPR013087">
    <property type="entry name" value="Znf_C2H2_type"/>
</dbReference>
<dbReference type="InterPro" id="IPR036236">
    <property type="entry name" value="Znf_C2H2_sf"/>
</dbReference>
<gene>
    <name evidence="16" type="primary">LOC108664648</name>
</gene>
<keyword evidence="5 11" id="KW-0863">Zinc-finger</keyword>
<keyword evidence="9" id="KW-0804">Transcription</keyword>
<dbReference type="OrthoDB" id="6077919at2759"/>
<feature type="domain" description="BTB" evidence="13">
    <location>
        <begin position="30"/>
        <end position="95"/>
    </location>
</feature>
<dbReference type="PANTHER" id="PTHR23110:SF109">
    <property type="entry name" value="FI07618P-RELATED"/>
    <property type="match status" value="1"/>
</dbReference>
<keyword evidence="7" id="KW-0805">Transcription regulation</keyword>
<feature type="compositionally biased region" description="Basic and acidic residues" evidence="12">
    <location>
        <begin position="147"/>
        <end position="166"/>
    </location>
</feature>
<dbReference type="CDD" id="cd18315">
    <property type="entry name" value="BTB_POZ_BAB-like"/>
    <property type="match status" value="1"/>
</dbReference>
<feature type="compositionally biased region" description="Basic and acidic residues" evidence="12">
    <location>
        <begin position="121"/>
        <end position="134"/>
    </location>
</feature>
<keyword evidence="4" id="KW-0677">Repeat</keyword>
<dbReference type="Pfam" id="PF00651">
    <property type="entry name" value="BTB"/>
    <property type="match status" value="1"/>
</dbReference>
<keyword evidence="6" id="KW-0862">Zinc</keyword>
<evidence type="ECO:0000256" key="8">
    <source>
        <dbReference type="ARBA" id="ARBA00023125"/>
    </source>
</evidence>
<evidence type="ECO:0000256" key="1">
    <source>
        <dbReference type="ARBA" id="ARBA00004123"/>
    </source>
</evidence>
<dbReference type="GO" id="GO:0005634">
    <property type="term" value="C:nucleus"/>
    <property type="evidence" value="ECO:0007669"/>
    <property type="project" value="UniProtKB-SubCell"/>
</dbReference>
<dbReference type="GO" id="GO:0048513">
    <property type="term" value="P:animal organ development"/>
    <property type="evidence" value="ECO:0007669"/>
    <property type="project" value="UniProtKB-ARBA"/>
</dbReference>
<dbReference type="InterPro" id="IPR000210">
    <property type="entry name" value="BTB/POZ_dom"/>
</dbReference>
<feature type="compositionally biased region" description="Polar residues" evidence="12">
    <location>
        <begin position="351"/>
        <end position="363"/>
    </location>
</feature>
<reference evidence="16" key="1">
    <citation type="submission" date="2025-08" db="UniProtKB">
        <authorList>
            <consortium name="RefSeq"/>
        </authorList>
    </citation>
    <scope>IDENTIFICATION</scope>
    <source>
        <tissue evidence="16">Whole organism</tissue>
    </source>
</reference>
<evidence type="ECO:0000256" key="9">
    <source>
        <dbReference type="ARBA" id="ARBA00023163"/>
    </source>
</evidence>
<dbReference type="PROSITE" id="PS50157">
    <property type="entry name" value="ZINC_FINGER_C2H2_2"/>
    <property type="match status" value="2"/>
</dbReference>
<feature type="compositionally biased region" description="Low complexity" evidence="12">
    <location>
        <begin position="168"/>
        <end position="184"/>
    </location>
</feature>
<keyword evidence="15" id="KW-1185">Reference proteome</keyword>
<evidence type="ECO:0000256" key="2">
    <source>
        <dbReference type="ARBA" id="ARBA00006991"/>
    </source>
</evidence>
<dbReference type="PANTHER" id="PTHR23110">
    <property type="entry name" value="BTB DOMAIN TRANSCRIPTION FACTOR"/>
    <property type="match status" value="1"/>
</dbReference>
<evidence type="ECO:0000256" key="7">
    <source>
        <dbReference type="ARBA" id="ARBA00023015"/>
    </source>
</evidence>
<dbReference type="GO" id="GO:0003677">
    <property type="term" value="F:DNA binding"/>
    <property type="evidence" value="ECO:0007669"/>
    <property type="project" value="UniProtKB-KW"/>
</dbReference>
<dbReference type="GeneID" id="108664648"/>
<dbReference type="FunFam" id="3.30.160.60:FF:000075">
    <property type="entry name" value="Putative zinc finger protein 536"/>
    <property type="match status" value="1"/>
</dbReference>
<evidence type="ECO:0000256" key="12">
    <source>
        <dbReference type="SAM" id="MobiDB-lite"/>
    </source>
</evidence>
<protein>
    <submittedName>
        <fullName evidence="16">Longitudinals lacking protein, isoforms H/M/V isoform X7</fullName>
    </submittedName>
</protein>
<feature type="compositionally biased region" description="Low complexity" evidence="12">
    <location>
        <begin position="320"/>
        <end position="333"/>
    </location>
</feature>
<feature type="domain" description="C2H2-type" evidence="14">
    <location>
        <begin position="489"/>
        <end position="512"/>
    </location>
</feature>
<dbReference type="GO" id="GO:0048666">
    <property type="term" value="P:neuron development"/>
    <property type="evidence" value="ECO:0007669"/>
    <property type="project" value="UniProtKB-ARBA"/>
</dbReference>
<evidence type="ECO:0000256" key="11">
    <source>
        <dbReference type="PROSITE-ProRule" id="PRU00042"/>
    </source>
</evidence>
<feature type="region of interest" description="Disordered" evidence="12">
    <location>
        <begin position="278"/>
        <end position="374"/>
    </location>
</feature>
<dbReference type="GO" id="GO:0008270">
    <property type="term" value="F:zinc ion binding"/>
    <property type="evidence" value="ECO:0007669"/>
    <property type="project" value="UniProtKB-KW"/>
</dbReference>
<proteinExistence type="inferred from homology"/>